<feature type="compositionally biased region" description="Low complexity" evidence="1">
    <location>
        <begin position="532"/>
        <end position="541"/>
    </location>
</feature>
<feature type="region of interest" description="Disordered" evidence="1">
    <location>
        <begin position="414"/>
        <end position="574"/>
    </location>
</feature>
<feature type="compositionally biased region" description="Pro residues" evidence="1">
    <location>
        <begin position="259"/>
        <end position="271"/>
    </location>
</feature>
<feature type="region of interest" description="Disordered" evidence="1">
    <location>
        <begin position="227"/>
        <end position="277"/>
    </location>
</feature>
<feature type="compositionally biased region" description="Polar residues" evidence="1">
    <location>
        <begin position="501"/>
        <end position="522"/>
    </location>
</feature>
<accession>A0A182PJG3</accession>
<organism evidence="3 4">
    <name type="scientific">Anopheles epiroticus</name>
    <dbReference type="NCBI Taxonomy" id="199890"/>
    <lineage>
        <taxon>Eukaryota</taxon>
        <taxon>Metazoa</taxon>
        <taxon>Ecdysozoa</taxon>
        <taxon>Arthropoda</taxon>
        <taxon>Hexapoda</taxon>
        <taxon>Insecta</taxon>
        <taxon>Pterygota</taxon>
        <taxon>Neoptera</taxon>
        <taxon>Endopterygota</taxon>
        <taxon>Diptera</taxon>
        <taxon>Nematocera</taxon>
        <taxon>Culicoidea</taxon>
        <taxon>Culicidae</taxon>
        <taxon>Anophelinae</taxon>
        <taxon>Anopheles</taxon>
    </lineage>
</organism>
<keyword evidence="4" id="KW-1185">Reference proteome</keyword>
<feature type="region of interest" description="Disordered" evidence="1">
    <location>
        <begin position="839"/>
        <end position="892"/>
    </location>
</feature>
<evidence type="ECO:0000256" key="1">
    <source>
        <dbReference type="SAM" id="MobiDB-lite"/>
    </source>
</evidence>
<dbReference type="GO" id="GO:0001156">
    <property type="term" value="F:TFIIIC-class transcription factor complex binding"/>
    <property type="evidence" value="ECO:0007669"/>
    <property type="project" value="TreeGrafter"/>
</dbReference>
<feature type="region of interest" description="Disordered" evidence="1">
    <location>
        <begin position="128"/>
        <end position="168"/>
    </location>
</feature>
<dbReference type="GO" id="GO:0070898">
    <property type="term" value="P:RNA polymerase III preinitiation complex assembly"/>
    <property type="evidence" value="ECO:0007669"/>
    <property type="project" value="TreeGrafter"/>
</dbReference>
<feature type="domain" description="Transcription factor TFIIIB component B'' Myb" evidence="2">
    <location>
        <begin position="333"/>
        <end position="416"/>
    </location>
</feature>
<reference evidence="4" key="1">
    <citation type="submission" date="2013-03" db="EMBL/GenBank/DDBJ databases">
        <title>The Genome Sequence of Anopheles epiroticus epiroticus2.</title>
        <authorList>
            <consortium name="The Broad Institute Genomics Platform"/>
            <person name="Neafsey D.E."/>
            <person name="Howell P."/>
            <person name="Walker B."/>
            <person name="Young S.K."/>
            <person name="Zeng Q."/>
            <person name="Gargeya S."/>
            <person name="Fitzgerald M."/>
            <person name="Haas B."/>
            <person name="Abouelleil A."/>
            <person name="Allen A.W."/>
            <person name="Alvarado L."/>
            <person name="Arachchi H.M."/>
            <person name="Berlin A.M."/>
            <person name="Chapman S.B."/>
            <person name="Gainer-Dewar J."/>
            <person name="Goldberg J."/>
            <person name="Griggs A."/>
            <person name="Gujja S."/>
            <person name="Hansen M."/>
            <person name="Howarth C."/>
            <person name="Imamovic A."/>
            <person name="Ireland A."/>
            <person name="Larimer J."/>
            <person name="McCowan C."/>
            <person name="Murphy C."/>
            <person name="Pearson M."/>
            <person name="Poon T.W."/>
            <person name="Priest M."/>
            <person name="Roberts A."/>
            <person name="Saif S."/>
            <person name="Shea T."/>
            <person name="Sisk P."/>
            <person name="Sykes S."/>
            <person name="Wortman J."/>
            <person name="Nusbaum C."/>
            <person name="Birren B."/>
        </authorList>
    </citation>
    <scope>NUCLEOTIDE SEQUENCE [LARGE SCALE GENOMIC DNA]</scope>
    <source>
        <strain evidence="4">Epiroticus2</strain>
    </source>
</reference>
<dbReference type="Proteomes" id="UP000075885">
    <property type="component" value="Unassembled WGS sequence"/>
</dbReference>
<sequence length="956" mass="105014">MATRRPRVKVAANLSIRRPTKTNLASNVTGETIKQEAHVTPAEPVKEHAPKDGVVASDAIATTPAEDAPMSEPPDVKAAPVAVSVPETPREETFQEFKLPKPVEQSNPQTAPPCLPGYDAISSLAISSEGEPMSPRRQDTRPTFTLPLARKRNRTESLTSNKSLPEGVTVNKVTRKVATKQEESQRTLDNKKEIRKRLTNIENVDKQNLTMFDMIYYNPVNNPMTPPALSKRGSLENLPKSVDGREGRSRSVSKSRSPTPAPSSSGPPPAVAPKTAAAPVSLTPQLKLGPNGEMILDEASLVIENEREKEMRETLANADIVFQDEFSGNSGYYSRIRRTKDWGDEETIRFYRCLHTIGTDFSMMLTLFPQRSRRDLKLKFKKEERINLNLVNKALCHPNEFNVDDLRQQFAEEDEQLEKQRQEEQQRKQEALEQQQKEQLRKKLMMKITASNNPQRKISKSERVLTDGSEVIGEEIKQPKPRKSQARKRTAVKADPGPVSENASIENEQLQQSLEPVSNANTMAVEHTSRTNPVNNEPAENAPKEESSKKRQRASTGSRKQAAAATEGTKGEQAAMLPEQYSTVVANCSENLATVNGAVEQPAHSSVVAQQQKQQEQQDDDSITVITLQNLDDQTHTTCAPSVQPTLISELTPVEIKYDEYDPEGQLVLALDDADSIVKKELHNATLGGARSEPVNVHVINWPPEAGTAPTEAIPYVLYGKLESYGCSSNTFVIPDEMVQSQGQYAMVTPTTIVNVAPPIEQPNAGTSTPAAASTYRNVDIVAQSAEAVKPAATVTSCCYETIDVTPKHELPVHHLPENNLHHTAETIANGGETNAVVKSAAPEVPSEPEPCKVDPVDDNPPSGNDKVEEVEEQQEHEEGEEEEDGDGGFSLEDIDINSLVLVESQDSVDPNKTFYEIYVSNPDTGQLSEKPLDVPADVIESIRQILEGGATGGER</sequence>
<dbReference type="VEuPathDB" id="VectorBase:AEPI007077"/>
<dbReference type="InterPro" id="IPR039467">
    <property type="entry name" value="TFIIIB_B''_Myb"/>
</dbReference>
<dbReference type="Pfam" id="PF15963">
    <property type="entry name" value="Myb_DNA-bind_7"/>
    <property type="match status" value="1"/>
</dbReference>
<feature type="compositionally biased region" description="Basic and acidic residues" evidence="1">
    <location>
        <begin position="417"/>
        <end position="441"/>
    </location>
</feature>
<dbReference type="AlphaFoldDB" id="A0A182PJG3"/>
<feature type="compositionally biased region" description="Acidic residues" evidence="1">
    <location>
        <begin position="869"/>
        <end position="887"/>
    </location>
</feature>
<feature type="compositionally biased region" description="Basic residues" evidence="1">
    <location>
        <begin position="479"/>
        <end position="491"/>
    </location>
</feature>
<dbReference type="STRING" id="199890.A0A182PJG3"/>
<evidence type="ECO:0000313" key="3">
    <source>
        <dbReference type="EnsemblMetazoa" id="AEPI007077-PA"/>
    </source>
</evidence>
<dbReference type="GO" id="GO:0000126">
    <property type="term" value="C:transcription factor TFIIIB complex"/>
    <property type="evidence" value="ECO:0007669"/>
    <property type="project" value="TreeGrafter"/>
</dbReference>
<proteinExistence type="predicted"/>
<dbReference type="EnsemblMetazoa" id="AEPI007077-RA">
    <property type="protein sequence ID" value="AEPI007077-PA"/>
    <property type="gene ID" value="AEPI007077"/>
</dbReference>
<dbReference type="PANTHER" id="PTHR22929:SF0">
    <property type="entry name" value="TRANSCRIPTION FACTOR TFIIIB COMPONENT B'' HOMOLOG"/>
    <property type="match status" value="1"/>
</dbReference>
<reference evidence="3" key="2">
    <citation type="submission" date="2020-05" db="UniProtKB">
        <authorList>
            <consortium name="EnsemblMetazoa"/>
        </authorList>
    </citation>
    <scope>IDENTIFICATION</scope>
    <source>
        <strain evidence="3">Epiroticus2</strain>
    </source>
</reference>
<protein>
    <recommendedName>
        <fullName evidence="2">Transcription factor TFIIIB component B'' Myb domain-containing protein</fullName>
    </recommendedName>
</protein>
<evidence type="ECO:0000313" key="4">
    <source>
        <dbReference type="Proteomes" id="UP000075885"/>
    </source>
</evidence>
<dbReference type="PANTHER" id="PTHR22929">
    <property type="entry name" value="RNA POLYMERASE III TRANSCRIPTION INITIATION FACTOR B"/>
    <property type="match status" value="1"/>
</dbReference>
<evidence type="ECO:0000259" key="2">
    <source>
        <dbReference type="Pfam" id="PF15963"/>
    </source>
</evidence>
<name>A0A182PJG3_9DIPT</name>